<evidence type="ECO:0000313" key="2">
    <source>
        <dbReference type="Proteomes" id="UP000005239"/>
    </source>
</evidence>
<dbReference type="Proteomes" id="UP000005239">
    <property type="component" value="Unassembled WGS sequence"/>
</dbReference>
<accession>A0A8R1Y7R1</accession>
<accession>A0A2A6BWS8</accession>
<name>A0A2A6BWS8_PRIPA</name>
<proteinExistence type="predicted"/>
<gene>
    <name evidence="1" type="primary">WBGene00090821</name>
</gene>
<sequence>MFTVDLQDRHTTAMNLLVRRHSVQELFLSVMHAGLTDPRSALCQLAAGVRSIRLVQRGVGVGRNAAYLLGVFDADWSEIILEMYDGGRLEKLYIDNENYSNYLSLPAAERLRAASKALKHAVDSCASRPKTIQLVDQLEIMTQHLSITFSFNVPIWKTNVFEMRLRANNLPCDRITRNKHTGIAVHRVHDEHIDFICSIVDAHAVNRLDLVVGKNATSNPRKALLDLSSRISSLLIRQVNPFHKWGWPVKLMFGDIDWSSVILEMFADSRKLDKLFLDGNQNPDFITGVGELKLRRCWPKLRKRVWFTANLPRSGEEIDCTEKEYAIKGNLCIPMAKNK</sequence>
<dbReference type="EnsemblMetazoa" id="PPA01267.1">
    <property type="protein sequence ID" value="PPA01267.1"/>
    <property type="gene ID" value="WBGene00090821"/>
</dbReference>
<evidence type="ECO:0000313" key="1">
    <source>
        <dbReference type="EnsemblMetazoa" id="PPA01267.1"/>
    </source>
</evidence>
<reference evidence="1" key="2">
    <citation type="submission" date="2022-06" db="UniProtKB">
        <authorList>
            <consortium name="EnsemblMetazoa"/>
        </authorList>
    </citation>
    <scope>IDENTIFICATION</scope>
    <source>
        <strain evidence="1">PS312</strain>
    </source>
</reference>
<dbReference type="AlphaFoldDB" id="A0A2A6BWS8"/>
<organism evidence="1 2">
    <name type="scientific">Pristionchus pacificus</name>
    <name type="common">Parasitic nematode worm</name>
    <dbReference type="NCBI Taxonomy" id="54126"/>
    <lineage>
        <taxon>Eukaryota</taxon>
        <taxon>Metazoa</taxon>
        <taxon>Ecdysozoa</taxon>
        <taxon>Nematoda</taxon>
        <taxon>Chromadorea</taxon>
        <taxon>Rhabditida</taxon>
        <taxon>Rhabditina</taxon>
        <taxon>Diplogasteromorpha</taxon>
        <taxon>Diplogasteroidea</taxon>
        <taxon>Neodiplogasteridae</taxon>
        <taxon>Pristionchus</taxon>
    </lineage>
</organism>
<keyword evidence="2" id="KW-1185">Reference proteome</keyword>
<reference evidence="2" key="1">
    <citation type="journal article" date="2008" name="Nat. Genet.">
        <title>The Pristionchus pacificus genome provides a unique perspective on nematode lifestyle and parasitism.</title>
        <authorList>
            <person name="Dieterich C."/>
            <person name="Clifton S.W."/>
            <person name="Schuster L.N."/>
            <person name="Chinwalla A."/>
            <person name="Delehaunty K."/>
            <person name="Dinkelacker I."/>
            <person name="Fulton L."/>
            <person name="Fulton R."/>
            <person name="Godfrey J."/>
            <person name="Minx P."/>
            <person name="Mitreva M."/>
            <person name="Roeseler W."/>
            <person name="Tian H."/>
            <person name="Witte H."/>
            <person name="Yang S.P."/>
            <person name="Wilson R.K."/>
            <person name="Sommer R.J."/>
        </authorList>
    </citation>
    <scope>NUCLEOTIDE SEQUENCE [LARGE SCALE GENOMIC DNA]</scope>
    <source>
        <strain evidence="2">PS312</strain>
    </source>
</reference>
<protein>
    <submittedName>
        <fullName evidence="1">Uncharacterized protein</fullName>
    </submittedName>
</protein>